<gene>
    <name evidence="4" type="ORF">RFI_01629</name>
</gene>
<dbReference type="PANTHER" id="PTHR22847:SF637">
    <property type="entry name" value="WD REPEAT DOMAIN 5B"/>
    <property type="match status" value="1"/>
</dbReference>
<dbReference type="InterPro" id="IPR015943">
    <property type="entry name" value="WD40/YVTN_repeat-like_dom_sf"/>
</dbReference>
<feature type="repeat" description="WD" evidence="3">
    <location>
        <begin position="127"/>
        <end position="174"/>
    </location>
</feature>
<proteinExistence type="predicted"/>
<reference evidence="4 5" key="1">
    <citation type="journal article" date="2013" name="Curr. Biol.">
        <title>The Genome of the Foraminiferan Reticulomyxa filosa.</title>
        <authorList>
            <person name="Glockner G."/>
            <person name="Hulsmann N."/>
            <person name="Schleicher M."/>
            <person name="Noegel A.A."/>
            <person name="Eichinger L."/>
            <person name="Gallinger C."/>
            <person name="Pawlowski J."/>
            <person name="Sierra R."/>
            <person name="Euteneuer U."/>
            <person name="Pillet L."/>
            <person name="Moustafa A."/>
            <person name="Platzer M."/>
            <person name="Groth M."/>
            <person name="Szafranski K."/>
            <person name="Schliwa M."/>
        </authorList>
    </citation>
    <scope>NUCLEOTIDE SEQUENCE [LARGE SCALE GENOMIC DNA]</scope>
</reference>
<organism evidence="4 5">
    <name type="scientific">Reticulomyxa filosa</name>
    <dbReference type="NCBI Taxonomy" id="46433"/>
    <lineage>
        <taxon>Eukaryota</taxon>
        <taxon>Sar</taxon>
        <taxon>Rhizaria</taxon>
        <taxon>Retaria</taxon>
        <taxon>Foraminifera</taxon>
        <taxon>Monothalamids</taxon>
        <taxon>Reticulomyxidae</taxon>
        <taxon>Reticulomyxa</taxon>
    </lineage>
</organism>
<dbReference type="Pfam" id="PF00400">
    <property type="entry name" value="WD40"/>
    <property type="match status" value="6"/>
</dbReference>
<dbReference type="GO" id="GO:1990234">
    <property type="term" value="C:transferase complex"/>
    <property type="evidence" value="ECO:0007669"/>
    <property type="project" value="UniProtKB-ARBA"/>
</dbReference>
<name>X6PA85_RETFI</name>
<feature type="repeat" description="WD" evidence="3">
    <location>
        <begin position="175"/>
        <end position="218"/>
    </location>
</feature>
<evidence type="ECO:0000256" key="1">
    <source>
        <dbReference type="ARBA" id="ARBA00022574"/>
    </source>
</evidence>
<evidence type="ECO:0000313" key="4">
    <source>
        <dbReference type="EMBL" id="ETO35435.1"/>
    </source>
</evidence>
<sequence length="491" mass="56506">MITFEKEKGAPIQQELILLYLLYVTYDNQPEEEEIQIIIQYWVRILNIRLGWINDFDKLVAKYASKFFIFETFRSSSKLLKTFTGHASTVRSLDYSTFNSGQYICSGSEDKTVRVWNVESNKQILSFNGHSDYVFCVKFSQYHHHNHRRNVICSSSWDNTIRFWDIKDNQQFQIFNEHTDSVNGIEFSPFNGGRYLCSGSDDKTICLWDVETYKSLRTFNGHNSWIWCVDISPLQSNNNHGDKSNSIGVIGGNGYTICSGSEDKTIRLWDIETANQLIVIKGHEDTVKSVKYGSNELGISGGANTILSGSEDYSVRLWDTRSGQQIQVFSEHKDTVYAVEYSPFIVNNNEIGINSNVICSVSADNTIRFWDIRSNKDDLHVIHGNEKEDFGIFCLKFLQLKKNRKSNCNWSYDINLCYGSQKGHIHILGYKMNKKTRTSKQSFSNFEGFAHFTFLISMPTTQNKSFVTLCLSYTQKGIQICEYPSDVELDE</sequence>
<dbReference type="InterPro" id="IPR001680">
    <property type="entry name" value="WD40_rpt"/>
</dbReference>
<protein>
    <submittedName>
        <fullName evidence="4">WD-40 repeat protein</fullName>
    </submittedName>
</protein>
<keyword evidence="5" id="KW-1185">Reference proteome</keyword>
<dbReference type="PRINTS" id="PR00320">
    <property type="entry name" value="GPROTEINBRPT"/>
</dbReference>
<evidence type="ECO:0000313" key="5">
    <source>
        <dbReference type="Proteomes" id="UP000023152"/>
    </source>
</evidence>
<dbReference type="CDD" id="cd00200">
    <property type="entry name" value="WD40"/>
    <property type="match status" value="1"/>
</dbReference>
<dbReference type="Proteomes" id="UP000023152">
    <property type="component" value="Unassembled WGS sequence"/>
</dbReference>
<dbReference type="EMBL" id="ASPP01001597">
    <property type="protein sequence ID" value="ETO35435.1"/>
    <property type="molecule type" value="Genomic_DNA"/>
</dbReference>
<dbReference type="InterPro" id="IPR019775">
    <property type="entry name" value="WD40_repeat_CS"/>
</dbReference>
<dbReference type="SUPFAM" id="SSF50998">
    <property type="entry name" value="Quinoprotein alcohol dehydrogenase-like"/>
    <property type="match status" value="1"/>
</dbReference>
<dbReference type="SMART" id="SM00320">
    <property type="entry name" value="WD40"/>
    <property type="match status" value="6"/>
</dbReference>
<dbReference type="InterPro" id="IPR011047">
    <property type="entry name" value="Quinoprotein_ADH-like_sf"/>
</dbReference>
<accession>X6PA85</accession>
<feature type="repeat" description="WD" evidence="3">
    <location>
        <begin position="329"/>
        <end position="380"/>
    </location>
</feature>
<evidence type="ECO:0000256" key="3">
    <source>
        <dbReference type="PROSITE-ProRule" id="PRU00221"/>
    </source>
</evidence>
<dbReference type="Gene3D" id="2.130.10.10">
    <property type="entry name" value="YVTN repeat-like/Quinoprotein amine dehydrogenase"/>
    <property type="match status" value="3"/>
</dbReference>
<evidence type="ECO:0000256" key="2">
    <source>
        <dbReference type="ARBA" id="ARBA00022737"/>
    </source>
</evidence>
<dbReference type="PROSITE" id="PS00678">
    <property type="entry name" value="WD_REPEATS_1"/>
    <property type="match status" value="6"/>
</dbReference>
<feature type="repeat" description="WD" evidence="3">
    <location>
        <begin position="280"/>
        <end position="328"/>
    </location>
</feature>
<comment type="caution">
    <text evidence="4">The sequence shown here is derived from an EMBL/GenBank/DDBJ whole genome shotgun (WGS) entry which is preliminary data.</text>
</comment>
<dbReference type="PROSITE" id="PS50082">
    <property type="entry name" value="WD_REPEATS_2"/>
    <property type="match status" value="6"/>
</dbReference>
<keyword evidence="2" id="KW-0677">Repeat</keyword>
<dbReference type="InterPro" id="IPR020472">
    <property type="entry name" value="WD40_PAC1"/>
</dbReference>
<dbReference type="PANTHER" id="PTHR22847">
    <property type="entry name" value="WD40 REPEAT PROTEIN"/>
    <property type="match status" value="1"/>
</dbReference>
<feature type="repeat" description="WD" evidence="3">
    <location>
        <begin position="253"/>
        <end position="279"/>
    </location>
</feature>
<feature type="repeat" description="WD" evidence="3">
    <location>
        <begin position="83"/>
        <end position="126"/>
    </location>
</feature>
<keyword evidence="1 3" id="KW-0853">WD repeat</keyword>
<dbReference type="PROSITE" id="PS50294">
    <property type="entry name" value="WD_REPEATS_REGION"/>
    <property type="match status" value="4"/>
</dbReference>
<dbReference type="AlphaFoldDB" id="X6PA85"/>